<dbReference type="GO" id="GO:0005886">
    <property type="term" value="C:plasma membrane"/>
    <property type="evidence" value="ECO:0007669"/>
    <property type="project" value="UniProtKB-SubCell"/>
</dbReference>
<name>A0A438EBX4_VITVI</name>
<keyword evidence="2 4" id="KW-1133">Transmembrane helix</keyword>
<feature type="transmembrane region" description="Helical" evidence="4">
    <location>
        <begin position="176"/>
        <end position="195"/>
    </location>
</feature>
<accession>A0A438EBX4</accession>
<comment type="subunit">
    <text evidence="4">Homodimer.</text>
</comment>
<dbReference type="EMBL" id="QGNW01001336">
    <property type="protein sequence ID" value="RVW45174.1"/>
    <property type="molecule type" value="Genomic_DNA"/>
</dbReference>
<comment type="caution">
    <text evidence="4">Lacks conserved residue(s) required for the propagation of feature annotation.</text>
</comment>
<organism evidence="6 7">
    <name type="scientific">Vitis vinifera</name>
    <name type="common">Grape</name>
    <dbReference type="NCBI Taxonomy" id="29760"/>
    <lineage>
        <taxon>Eukaryota</taxon>
        <taxon>Viridiplantae</taxon>
        <taxon>Streptophyta</taxon>
        <taxon>Embryophyta</taxon>
        <taxon>Tracheophyta</taxon>
        <taxon>Spermatophyta</taxon>
        <taxon>Magnoliopsida</taxon>
        <taxon>eudicotyledons</taxon>
        <taxon>Gunneridae</taxon>
        <taxon>Pentapetalae</taxon>
        <taxon>rosids</taxon>
        <taxon>Vitales</taxon>
        <taxon>Vitaceae</taxon>
        <taxon>Viteae</taxon>
        <taxon>Vitis</taxon>
    </lineage>
</organism>
<dbReference type="Proteomes" id="UP000288805">
    <property type="component" value="Unassembled WGS sequence"/>
</dbReference>
<sequence>MRWESHSRTGKTKTGGRVRGGRGVRGKEERDFTWSLPQGIHRGKVKVCVRRQKRCSRTPLIHGEWVVGAIINVFGSIAINFGTNLLKLGHNERGRSSLLDNNGANGKLVPKPIIYFQTWRVGLLFFSLGNCLNFISFGYAAQSLLAALGSIQFVFQHCICLLCFEQNGVCQVCSNLKVLVATAFIVLGNIFLVAFGNHQSPVFTPEQLAEKFSNVTFLVYCLILILVVALNHYIYRRGEMQFAISGQDLEPYWHMLLPFSYATVSGAVGSCSVLFAKSLSNLLRLAMSSGYQLHSWFTYSMLLCFLSTAGFWVNFSCWDLLKIGKISYCHKLGNSAILTSLESFESFQMARLNEGLSLFDAILIVPMFQIAWTFFSICTGFVYFQEYQVLSLSLSLSLFLIEPKLKLSSPCFQHAMVHVAQGALEHVCVYVSMMQEQVFDTLRTTMFILGMMSVFIGISLLAPDEPKGGETKDNSTLASITSTSTPTDTDRLITPSEDAQTQDPRSRMQAMLMKATEAIVKAKAACSLSLGFGEDSINASAGLVMPMVSSKITGFRGSSPDGGRLFSLKNPGWTKISMDEDGAKMLDTSSSMLS</sequence>
<feature type="transmembrane region" description="Helical" evidence="4">
    <location>
        <begin position="256"/>
        <end position="276"/>
    </location>
</feature>
<feature type="region of interest" description="Disordered" evidence="5">
    <location>
        <begin position="467"/>
        <end position="505"/>
    </location>
</feature>
<keyword evidence="4" id="KW-1003">Cell membrane</keyword>
<evidence type="ECO:0000256" key="5">
    <source>
        <dbReference type="SAM" id="MobiDB-lite"/>
    </source>
</evidence>
<evidence type="ECO:0000256" key="1">
    <source>
        <dbReference type="ARBA" id="ARBA00022692"/>
    </source>
</evidence>
<gene>
    <name evidence="6" type="primary">VvCHDh000572_0</name>
    <name evidence="6" type="ORF">CK203_067472</name>
</gene>
<comment type="function">
    <text evidence="4">Acts as a Mg(2+) transporter. Can also transport other divalent cations such as Fe(2+), Sr(2+), Ba(2+), Mn(2+) and Co(2+) but to a much less extent than Mg(2+).</text>
</comment>
<dbReference type="Pfam" id="PF05653">
    <property type="entry name" value="Mg_trans_NIPA"/>
    <property type="match status" value="1"/>
</dbReference>
<feature type="compositionally biased region" description="Basic residues" evidence="5">
    <location>
        <begin position="8"/>
        <end position="24"/>
    </location>
</feature>
<evidence type="ECO:0000313" key="7">
    <source>
        <dbReference type="Proteomes" id="UP000288805"/>
    </source>
</evidence>
<comment type="similarity">
    <text evidence="4">Belongs to the NIPA (TC 2.A.7) family.</text>
</comment>
<feature type="region of interest" description="Disordered" evidence="5">
    <location>
        <begin position="1"/>
        <end position="26"/>
    </location>
</feature>
<evidence type="ECO:0000256" key="4">
    <source>
        <dbReference type="RuleBase" id="RU363078"/>
    </source>
</evidence>
<keyword evidence="4" id="KW-0967">Endosome</keyword>
<feature type="transmembrane region" description="Helical" evidence="4">
    <location>
        <begin position="215"/>
        <end position="235"/>
    </location>
</feature>
<reference evidence="6 7" key="1">
    <citation type="journal article" date="2018" name="PLoS Genet.">
        <title>Population sequencing reveals clonal diversity and ancestral inbreeding in the grapevine cultivar Chardonnay.</title>
        <authorList>
            <person name="Roach M.J."/>
            <person name="Johnson D.L."/>
            <person name="Bohlmann J."/>
            <person name="van Vuuren H.J."/>
            <person name="Jones S.J."/>
            <person name="Pretorius I.S."/>
            <person name="Schmidt S.A."/>
            <person name="Borneman A.R."/>
        </authorList>
    </citation>
    <scope>NUCLEOTIDE SEQUENCE [LARGE SCALE GENOMIC DNA]</scope>
    <source>
        <strain evidence="7">cv. Chardonnay</strain>
        <tissue evidence="6">Leaf</tissue>
    </source>
</reference>
<dbReference type="AlphaFoldDB" id="A0A438EBX4"/>
<feature type="transmembrane region" description="Helical" evidence="4">
    <location>
        <begin position="358"/>
        <end position="384"/>
    </location>
</feature>
<feature type="transmembrane region" description="Helical" evidence="4">
    <location>
        <begin position="442"/>
        <end position="462"/>
    </location>
</feature>
<dbReference type="InterPro" id="IPR008521">
    <property type="entry name" value="Mg_trans_NIPA"/>
</dbReference>
<protein>
    <recommendedName>
        <fullName evidence="4">Probable magnesium transporter</fullName>
    </recommendedName>
</protein>
<keyword evidence="4" id="KW-0460">Magnesium</keyword>
<proteinExistence type="inferred from homology"/>
<keyword evidence="4" id="KW-0813">Transport</keyword>
<keyword evidence="4" id="KW-0406">Ion transport</keyword>
<comment type="caution">
    <text evidence="6">The sequence shown here is derived from an EMBL/GenBank/DDBJ whole genome shotgun (WGS) entry which is preliminary data.</text>
</comment>
<evidence type="ECO:0000313" key="6">
    <source>
        <dbReference type="EMBL" id="RVW45174.1"/>
    </source>
</evidence>
<dbReference type="PANTHER" id="PTHR12570:SF9">
    <property type="entry name" value="MAGNESIUM TRANSPORTER NIPA8-RELATED"/>
    <property type="match status" value="1"/>
</dbReference>
<dbReference type="GO" id="GO:0005769">
    <property type="term" value="C:early endosome"/>
    <property type="evidence" value="ECO:0007669"/>
    <property type="project" value="UniProtKB-SubCell"/>
</dbReference>
<feature type="transmembrane region" description="Helical" evidence="4">
    <location>
        <begin position="65"/>
        <end position="86"/>
    </location>
</feature>
<evidence type="ECO:0000256" key="2">
    <source>
        <dbReference type="ARBA" id="ARBA00022989"/>
    </source>
</evidence>
<comment type="subcellular location">
    <subcellularLocation>
        <location evidence="4">Cell membrane</location>
        <topology evidence="4">Multi-pass membrane protein</topology>
    </subcellularLocation>
    <subcellularLocation>
        <location evidence="4">Early endosome</location>
    </subcellularLocation>
</comment>
<keyword evidence="3 4" id="KW-0472">Membrane</keyword>
<keyword evidence="1 4" id="KW-0812">Transmembrane</keyword>
<feature type="transmembrane region" description="Helical" evidence="4">
    <location>
        <begin position="296"/>
        <end position="315"/>
    </location>
</feature>
<dbReference type="PANTHER" id="PTHR12570">
    <property type="match status" value="1"/>
</dbReference>
<evidence type="ECO:0000256" key="3">
    <source>
        <dbReference type="ARBA" id="ARBA00023136"/>
    </source>
</evidence>
<dbReference type="GO" id="GO:0015095">
    <property type="term" value="F:magnesium ion transmembrane transporter activity"/>
    <property type="evidence" value="ECO:0007669"/>
    <property type="project" value="UniProtKB-UniRule"/>
</dbReference>